<evidence type="ECO:0000256" key="4">
    <source>
        <dbReference type="ARBA" id="ARBA00022679"/>
    </source>
</evidence>
<name>A0A1B7I227_9ENTR</name>
<dbReference type="PANTHER" id="PTHR36203">
    <property type="entry name" value="ASCORBATE-SPECIFIC PTS SYSTEM EIIA COMPONENT"/>
    <property type="match status" value="1"/>
</dbReference>
<evidence type="ECO:0000313" key="8">
    <source>
        <dbReference type="EMBL" id="OAT22208.1"/>
    </source>
</evidence>
<keyword evidence="2" id="KW-0813">Transport</keyword>
<dbReference type="GO" id="GO:0016301">
    <property type="term" value="F:kinase activity"/>
    <property type="evidence" value="ECO:0007669"/>
    <property type="project" value="UniProtKB-KW"/>
</dbReference>
<evidence type="ECO:0000256" key="2">
    <source>
        <dbReference type="ARBA" id="ARBA00022448"/>
    </source>
</evidence>
<sequence>MRLIDYFPDAAISIKDSAEDWQQAIDYSMEVLLQKGYVTSSYIDAIKSTTQETGPYYILAPFVAMPHARPECGAIKTGLSLTLLKNSVDFGESKEPVKLLIGLSAADSDEHIGAIQALSEMFCEEEKIEALLNANTARQLMDIITQE</sequence>
<gene>
    <name evidence="8" type="ORF">M977_01500</name>
</gene>
<dbReference type="Proteomes" id="UP000078504">
    <property type="component" value="Unassembled WGS sequence"/>
</dbReference>
<dbReference type="NCBIfam" id="NF007358">
    <property type="entry name" value="PRK09854.1"/>
    <property type="match status" value="1"/>
</dbReference>
<dbReference type="EMBL" id="LXEP01000015">
    <property type="protein sequence ID" value="OAT22208.1"/>
    <property type="molecule type" value="Genomic_DNA"/>
</dbReference>
<evidence type="ECO:0000256" key="6">
    <source>
        <dbReference type="ARBA" id="ARBA00022777"/>
    </source>
</evidence>
<dbReference type="CDD" id="cd00211">
    <property type="entry name" value="PTS_IIA_fru"/>
    <property type="match status" value="1"/>
</dbReference>
<keyword evidence="3" id="KW-0963">Cytoplasm</keyword>
<keyword evidence="5" id="KW-0598">Phosphotransferase system</keyword>
<dbReference type="PANTHER" id="PTHR36203:SF4">
    <property type="entry name" value="MANNITOL-SPECIFIC CRYPTIC PHOSPHOTRANSFERASE ENZYME IIA COMPONENT"/>
    <property type="match status" value="1"/>
</dbReference>
<evidence type="ECO:0000256" key="1">
    <source>
        <dbReference type="ARBA" id="ARBA00004496"/>
    </source>
</evidence>
<evidence type="ECO:0000256" key="5">
    <source>
        <dbReference type="ARBA" id="ARBA00022683"/>
    </source>
</evidence>
<dbReference type="GO" id="GO:0005737">
    <property type="term" value="C:cytoplasm"/>
    <property type="evidence" value="ECO:0007669"/>
    <property type="project" value="UniProtKB-SubCell"/>
</dbReference>
<feature type="domain" description="PTS EIIA type-2" evidence="7">
    <location>
        <begin position="5"/>
        <end position="147"/>
    </location>
</feature>
<organism evidence="8 9">
    <name type="scientific">Buttiauxella gaviniae ATCC 51604</name>
    <dbReference type="NCBI Taxonomy" id="1354253"/>
    <lineage>
        <taxon>Bacteria</taxon>
        <taxon>Pseudomonadati</taxon>
        <taxon>Pseudomonadota</taxon>
        <taxon>Gammaproteobacteria</taxon>
        <taxon>Enterobacterales</taxon>
        <taxon>Enterobacteriaceae</taxon>
        <taxon>Buttiauxella</taxon>
    </lineage>
</organism>
<comment type="caution">
    <text evidence="8">The sequence shown here is derived from an EMBL/GenBank/DDBJ whole genome shotgun (WGS) entry which is preliminary data.</text>
</comment>
<dbReference type="PROSITE" id="PS00372">
    <property type="entry name" value="PTS_EIIA_TYPE_2_HIS"/>
    <property type="match status" value="1"/>
</dbReference>
<evidence type="ECO:0000256" key="3">
    <source>
        <dbReference type="ARBA" id="ARBA00022490"/>
    </source>
</evidence>
<dbReference type="Gene3D" id="3.40.930.10">
    <property type="entry name" value="Mannitol-specific EII, Chain A"/>
    <property type="match status" value="1"/>
</dbReference>
<protein>
    <submittedName>
        <fullName evidence="8">PTS system IIA component</fullName>
    </submittedName>
</protein>
<evidence type="ECO:0000259" key="7">
    <source>
        <dbReference type="PROSITE" id="PS51094"/>
    </source>
</evidence>
<comment type="subcellular location">
    <subcellularLocation>
        <location evidence="1">Cytoplasm</location>
    </subcellularLocation>
</comment>
<reference evidence="8 9" key="1">
    <citation type="submission" date="2016-04" db="EMBL/GenBank/DDBJ databases">
        <title>ATOL: Assembling a taxonomically balanced genome-scale reconstruction of the evolutionary history of the Enterobacteriaceae.</title>
        <authorList>
            <person name="Plunkett G.III."/>
            <person name="Neeno-Eckwall E.C."/>
            <person name="Glasner J.D."/>
            <person name="Perna N.T."/>
        </authorList>
    </citation>
    <scope>NUCLEOTIDE SEQUENCE [LARGE SCALE GENOMIC DNA]</scope>
    <source>
        <strain evidence="8 9">ATCC 51604</strain>
    </source>
</reference>
<keyword evidence="6" id="KW-0418">Kinase</keyword>
<dbReference type="InterPro" id="IPR002178">
    <property type="entry name" value="PTS_EIIA_type-2_dom"/>
</dbReference>
<dbReference type="Pfam" id="PF00359">
    <property type="entry name" value="PTS_EIIA_2"/>
    <property type="match status" value="1"/>
</dbReference>
<dbReference type="AlphaFoldDB" id="A0A1B7I227"/>
<dbReference type="InterPro" id="IPR051351">
    <property type="entry name" value="Ascorbate-PTS_EIIA_comp"/>
</dbReference>
<dbReference type="SUPFAM" id="SSF55804">
    <property type="entry name" value="Phoshotransferase/anion transport protein"/>
    <property type="match status" value="1"/>
</dbReference>
<dbReference type="GO" id="GO:0009401">
    <property type="term" value="P:phosphoenolpyruvate-dependent sugar phosphotransferase system"/>
    <property type="evidence" value="ECO:0007669"/>
    <property type="project" value="UniProtKB-KW"/>
</dbReference>
<evidence type="ECO:0000313" key="9">
    <source>
        <dbReference type="Proteomes" id="UP000078504"/>
    </source>
</evidence>
<proteinExistence type="predicted"/>
<keyword evidence="4" id="KW-0808">Transferase</keyword>
<dbReference type="PROSITE" id="PS51094">
    <property type="entry name" value="PTS_EIIA_TYPE_2"/>
    <property type="match status" value="1"/>
</dbReference>
<accession>A0A1B7I227</accession>
<dbReference type="RefSeq" id="WP_064513672.1">
    <property type="nucleotide sequence ID" value="NZ_LXEP01000015.1"/>
</dbReference>
<dbReference type="InterPro" id="IPR016152">
    <property type="entry name" value="PTrfase/Anion_transptr"/>
</dbReference>
<dbReference type="PATRIC" id="fig|1354253.4.peg.1527"/>